<dbReference type="PROSITE" id="PS52004">
    <property type="entry name" value="KS3_2"/>
    <property type="match status" value="1"/>
</dbReference>
<feature type="domain" description="Ketosynthase family 3 (KS3)" evidence="9">
    <location>
        <begin position="3"/>
        <end position="427"/>
    </location>
</feature>
<dbReference type="Pfam" id="PF21089">
    <property type="entry name" value="PKS_DH_N"/>
    <property type="match status" value="1"/>
</dbReference>
<dbReference type="InterPro" id="IPR029063">
    <property type="entry name" value="SAM-dependent_MTases_sf"/>
</dbReference>
<evidence type="ECO:0000259" key="10">
    <source>
        <dbReference type="PROSITE" id="PS52019"/>
    </source>
</evidence>
<dbReference type="InterPro" id="IPR018201">
    <property type="entry name" value="Ketoacyl_synth_AS"/>
</dbReference>
<dbReference type="Pfam" id="PF00107">
    <property type="entry name" value="ADH_zinc_N"/>
    <property type="match status" value="1"/>
</dbReference>
<dbReference type="GO" id="GO:0005737">
    <property type="term" value="C:cytoplasm"/>
    <property type="evidence" value="ECO:0007669"/>
    <property type="project" value="TreeGrafter"/>
</dbReference>
<gene>
    <name evidence="11" type="ORF">1e10</name>
</gene>
<dbReference type="Pfam" id="PF08659">
    <property type="entry name" value="KR"/>
    <property type="match status" value="1"/>
</dbReference>
<dbReference type="InterPro" id="IPR049900">
    <property type="entry name" value="PKS_mFAS_DH"/>
</dbReference>
<dbReference type="Pfam" id="PF02801">
    <property type="entry name" value="Ketoacyl-synt_C"/>
    <property type="match status" value="1"/>
</dbReference>
<dbReference type="GO" id="GO:0005886">
    <property type="term" value="C:plasma membrane"/>
    <property type="evidence" value="ECO:0007669"/>
    <property type="project" value="TreeGrafter"/>
</dbReference>
<dbReference type="SUPFAM" id="SSF47336">
    <property type="entry name" value="ACP-like"/>
    <property type="match status" value="1"/>
</dbReference>
<dbReference type="PROSITE" id="PS52019">
    <property type="entry name" value="PKS_MFAS_DH"/>
    <property type="match status" value="1"/>
</dbReference>
<dbReference type="Gene3D" id="3.40.50.720">
    <property type="entry name" value="NAD(P)-binding Rossmann-like Domain"/>
    <property type="match status" value="3"/>
</dbReference>
<dbReference type="InterPro" id="IPR006162">
    <property type="entry name" value="Ppantetheine_attach_site"/>
</dbReference>
<name>A0A059U2G8_9BACT</name>
<evidence type="ECO:0000256" key="1">
    <source>
        <dbReference type="ARBA" id="ARBA00022450"/>
    </source>
</evidence>
<reference evidence="11" key="1">
    <citation type="submission" date="2014-02" db="EMBL/GenBank/DDBJ databases">
        <title>Screening of novel PKS from marine sediment.</title>
        <authorList>
            <person name="Xie F."/>
            <person name="Fu C."/>
            <person name="Dai H."/>
            <person name="Zhang L."/>
        </authorList>
    </citation>
    <scope>NUCLEOTIDE SEQUENCE</scope>
</reference>
<dbReference type="InterPro" id="IPR002364">
    <property type="entry name" value="Quin_OxRdtase/zeta-crystal_CS"/>
</dbReference>
<dbReference type="InterPro" id="IPR057326">
    <property type="entry name" value="KR_dom"/>
</dbReference>
<dbReference type="SMART" id="SM00827">
    <property type="entry name" value="PKS_AT"/>
    <property type="match status" value="1"/>
</dbReference>
<dbReference type="InterPro" id="IPR016036">
    <property type="entry name" value="Malonyl_transacylase_ACP-bd"/>
</dbReference>
<dbReference type="Gene3D" id="3.40.47.10">
    <property type="match status" value="1"/>
</dbReference>
<dbReference type="Pfam" id="PF08242">
    <property type="entry name" value="Methyltransf_12"/>
    <property type="match status" value="1"/>
</dbReference>
<dbReference type="SUPFAM" id="SSF53901">
    <property type="entry name" value="Thiolase-like"/>
    <property type="match status" value="1"/>
</dbReference>
<dbReference type="InterPro" id="IPR016039">
    <property type="entry name" value="Thiolase-like"/>
</dbReference>
<dbReference type="PROSITE" id="PS01162">
    <property type="entry name" value="QOR_ZETA_CRYSTAL"/>
    <property type="match status" value="1"/>
</dbReference>
<dbReference type="InterPro" id="IPR014031">
    <property type="entry name" value="Ketoacyl_synth_C"/>
</dbReference>
<organism evidence="11">
    <name type="scientific">uncultured bacterium N27-1E</name>
    <dbReference type="NCBI Taxonomy" id="1497526"/>
    <lineage>
        <taxon>Bacteria</taxon>
        <taxon>environmental samples</taxon>
    </lineage>
</organism>
<accession>A0A059U2G8</accession>
<feature type="region of interest" description="N-terminal hotdog fold" evidence="7">
    <location>
        <begin position="900"/>
        <end position="1018"/>
    </location>
</feature>
<dbReference type="Pfam" id="PF00698">
    <property type="entry name" value="Acyl_transf_1"/>
    <property type="match status" value="1"/>
</dbReference>
<keyword evidence="6" id="KW-0012">Acyltransferase</keyword>
<feature type="domain" description="PKS/mFAS DH" evidence="10">
    <location>
        <begin position="900"/>
        <end position="1180"/>
    </location>
</feature>
<dbReference type="InterPro" id="IPR020843">
    <property type="entry name" value="ER"/>
</dbReference>
<keyword evidence="3" id="KW-0808">Transferase</keyword>
<dbReference type="Pfam" id="PF14765">
    <property type="entry name" value="PS-DH"/>
    <property type="match status" value="1"/>
</dbReference>
<dbReference type="SMART" id="SM00825">
    <property type="entry name" value="PKS_KS"/>
    <property type="match status" value="1"/>
</dbReference>
<dbReference type="GO" id="GO:0016491">
    <property type="term" value="F:oxidoreductase activity"/>
    <property type="evidence" value="ECO:0007669"/>
    <property type="project" value="InterPro"/>
</dbReference>
<sequence>MEREPIAIVGIGCRLPGSVTGPTSFWRLLRDAKDAIGEVPENRWNIRSHYEPEPRPGKTYSCRGGFIEGIDQFDPGFFGISPREAARIDPQQRMLLEVAWEALEDGGQIAEAMNGSDSGVFIGISSNEYSTRHWGDFSSIDGQSGTGYAMSIAANRISYALNLKGPSIAIDTACSSALTTVHLACESLWRDECPLALAGGVNALLRPDTFIIFSQASMLAPDGRCKAFDSRADGFGRGEGAGLVVLKKLTRALEDGDRIYASIRATAVNQDGRSSGLTVPGQEAQETLIREACRRAGVSPRQIQYVEAHGTGTPVGDPVEAGALGAVLGEGRSEENPCLIGSVKTNIGHLEAAAGVAGLIKAALALDHGMVPANLHFREPAPDVPLDRLGLRVPTSLVHWPAHQGPALASVNSFGFGGANAHAVLEEAPRRAADPHRPREDRRERAYLTPLSARSPEALRALAGSYRDYLGEEGEGAHLAFDDVSWTCARRRSHHDHRLAVMASTRQELIDQLDAFASGEAGGSAVSGRRASARTPRVAFVLSGQGPQWWAMGRELIETEPVFRRVIEDSDRIVRELGSWSLLEELTRDESSSRIGETAISQPAIFAVQVGLAALWRSWGIEPDALVGHSVGEVAAAHLAGALSFEDAVRVIFHRGRCMDRASSKGRMLATGLSFDEAADLVDGKEDRISIAAINSPSSVTLSGEGASLREIADSLEREGVFHRFLEVDYAFHSPMMDPVRDELLECLAGIQPRECARPMLSAVTGEPIAGPELNAKYWWRNVRQTVCFHQAVDALIEDGHDVFLELAPHPVLSGYVSQCARHREAKVRVVSSLRRNEDERGTLLKGLAALYTFGCPVDWEKASPERGRFVRMPTYTWQHGSYWMETEASREIRLGADVHPLLGRRTGAGVPTWEKKLDGPGARHLLDHVVQGQPVLPGAAYLEMAAASGRELLGPGPVALENVRLARASFLSEEEATRVQVTVDPAESTFTVLSRTDGTERWTEHGRGKVLRAESDSSARGLPDLESVRSRCPQQRAASEAYTELGEVGLEYGPAFQALDRVWGGEGEALGLIRAPEQVVPALNDYELHPALLDACLQLLFFAFPRAEGNTEPTLYLPVEFQSVRVYGPTPARFWSYARIEEADGAGILADVSAFDEDGAPIVEMRGVRLQPVGARRAGGLDELFYEYEWQQRPRPGEASAEAGHSLVPSPTAIAHATSLLAKDLERSFGRSAMHRRAAALIDPICHGFIWHAFLELGVALEPGESFTTGALAARLGALPVHTRLLDRCLAILEEGGYLRRTGLRWEVSRPYDGEDPREPRHEWLAELPSYRAELALLGRCGSHLGGVLRGDVDPVQLLFPDGSSDDLEHLYQDAPSCRFDNMAAQRALSTVVQALPSDQPLRILEVGAGTGGITSYLMPYLPRDRTDYVFTDISPVFFSKAKEKFRDYPFIEYQRLDIESDPCGQGFEPHSFDVVLANHVLHATQDLRQTADHIRRLLRSEGLLLLVEPVRPPTWSDLVFGLLEGWWRFTDTDLREKHAFLSIPRWKALLEESGFSDARDAAGNDQHFSTAVILARGPRLALAEETKPVVAPADAYEPGSWLILADRGGRGEALAEGLRARGQRCVTILPAAEYRRIDEEHFELAPGRPDQIGKLVYEMERALPVLRGAVHLWNLDAPALAELDVEGVERERIHGCSSLVYLAQALCLVEGVETPRLWAVTRGAESVTEPADSRWPTQGAAWGLNRVIVREAPKLRSTVVDLGAEVDADEIDSLCEELLLSDDEDEIALRGRSRYVHRLVRQSAKRDAAEGAIIDADERPFRLESQGLGGLDKLGLSEIEPPEPDVGEVVVRVAAAGFNFSDVMKALRIYPGLPDGPVPLGLECAGTIAAVGEGVERFHPGDTVLGVAPFAFGSFVTTRADLAVPKPRQLSFEEAATIPVAFLTSHYALIRLAQLRAGERVLIHSAAGGVGLAAIQIARRVGAEVFATVGTDAKREFLRSQGVEHVMDSRSLTFADEVLEITRGAGVDVVLNSLAGEAIRKGLEILRDFGRFVEIGKRDIYENSRIGLLPFRKNISFLAVDLDRAFRTRGDFVAELFQEVMEGFREGAYSPIPYRAFPISNAPGSFRHVAQAKHLGKVVLTLQAQQAPVRPLPPGQPSFREDATYLISGGFGGFGLIVAEWLVERGARHLVLLGRQGPASEEARECVARMRDAGAEIICARADVSSADDLAEVLAKAEASMPPLRGVFHAAMELADASLLNMDDEKMRTVWAPKVLGAWNLHTQTLSHDLDLFVLFSSMSAMMGAGGQSNYAAANTLLDALASCRRARGLPAVSISWGALSDVGFVARDDSIARRLLAMSGFDLLTPKEALALLGRCIEGAATHVGAGRLDLPRLLAAAQGRVPRRFRSFAGETSGAEEGGGRAGGAAVREALRTASPEQRTQILAAWMLEQVATVLGADPEEVDVDQPLSDVGLDSLMAVELLNSIEGDLQLSLSNMAMMKGPSVSGLVALVADQVAKQESIVPGRQPDPSAAE</sequence>
<dbReference type="InterPro" id="IPR014030">
    <property type="entry name" value="Ketoacyl_synth_N"/>
</dbReference>
<evidence type="ECO:0000256" key="2">
    <source>
        <dbReference type="ARBA" id="ARBA00022553"/>
    </source>
</evidence>
<protein>
    <submittedName>
        <fullName evidence="11">PKS</fullName>
    </submittedName>
</protein>
<dbReference type="Gene3D" id="3.90.180.10">
    <property type="entry name" value="Medium-chain alcohol dehydrogenases, catalytic domain"/>
    <property type="match status" value="1"/>
</dbReference>
<dbReference type="InterPro" id="IPR016035">
    <property type="entry name" value="Acyl_Trfase/lysoPLipase"/>
</dbReference>
<dbReference type="InterPro" id="IPR013217">
    <property type="entry name" value="Methyltransf_12"/>
</dbReference>
<dbReference type="InterPro" id="IPR013154">
    <property type="entry name" value="ADH-like_N"/>
</dbReference>
<dbReference type="Gene3D" id="3.10.129.110">
    <property type="entry name" value="Polyketide synthase dehydratase"/>
    <property type="match status" value="1"/>
</dbReference>
<dbReference type="PANTHER" id="PTHR43775:SF37">
    <property type="entry name" value="SI:DKEY-61P9.11"/>
    <property type="match status" value="1"/>
</dbReference>
<dbReference type="SUPFAM" id="SSF51735">
    <property type="entry name" value="NAD(P)-binding Rossmann-fold domains"/>
    <property type="match status" value="3"/>
</dbReference>
<evidence type="ECO:0000256" key="5">
    <source>
        <dbReference type="ARBA" id="ARBA00023268"/>
    </source>
</evidence>
<feature type="domain" description="Carrier" evidence="8">
    <location>
        <begin position="2442"/>
        <end position="2519"/>
    </location>
</feature>
<dbReference type="InterPro" id="IPR036736">
    <property type="entry name" value="ACP-like_sf"/>
</dbReference>
<dbReference type="InterPro" id="IPR020806">
    <property type="entry name" value="PKS_PP-bd"/>
</dbReference>
<dbReference type="Pfam" id="PF08240">
    <property type="entry name" value="ADH_N"/>
    <property type="match status" value="1"/>
</dbReference>
<dbReference type="GO" id="GO:0071770">
    <property type="term" value="P:DIM/DIP cell wall layer assembly"/>
    <property type="evidence" value="ECO:0007669"/>
    <property type="project" value="TreeGrafter"/>
</dbReference>
<dbReference type="FunFam" id="3.40.50.720:FF:000209">
    <property type="entry name" value="Polyketide synthase Pks12"/>
    <property type="match status" value="1"/>
</dbReference>
<dbReference type="InterPro" id="IPR020841">
    <property type="entry name" value="PKS_Beta-ketoAc_synthase_dom"/>
</dbReference>
<dbReference type="SUPFAM" id="SSF53335">
    <property type="entry name" value="S-adenosyl-L-methionine-dependent methyltransferases"/>
    <property type="match status" value="1"/>
</dbReference>
<dbReference type="SMART" id="SM00822">
    <property type="entry name" value="PKS_KR"/>
    <property type="match status" value="1"/>
</dbReference>
<feature type="active site" description="Proton acceptor; for dehydratase activity" evidence="7">
    <location>
        <position position="929"/>
    </location>
</feature>
<dbReference type="GO" id="GO:0008270">
    <property type="term" value="F:zinc ion binding"/>
    <property type="evidence" value="ECO:0007669"/>
    <property type="project" value="InterPro"/>
</dbReference>
<dbReference type="GO" id="GO:0006633">
    <property type="term" value="P:fatty acid biosynthetic process"/>
    <property type="evidence" value="ECO:0007669"/>
    <property type="project" value="InterPro"/>
</dbReference>
<feature type="region of interest" description="C-terminal hotdog fold" evidence="7">
    <location>
        <begin position="1034"/>
        <end position="1180"/>
    </location>
</feature>
<dbReference type="Gene3D" id="3.40.366.10">
    <property type="entry name" value="Malonyl-Coenzyme A Acyl Carrier Protein, domain 2"/>
    <property type="match status" value="1"/>
</dbReference>
<proteinExistence type="predicted"/>
<dbReference type="InterPro" id="IPR049552">
    <property type="entry name" value="PKS_DH_N"/>
</dbReference>
<dbReference type="Pfam" id="PF00109">
    <property type="entry name" value="ketoacyl-synt"/>
    <property type="match status" value="1"/>
</dbReference>
<dbReference type="CDD" id="cd05195">
    <property type="entry name" value="enoyl_red"/>
    <property type="match status" value="1"/>
</dbReference>
<dbReference type="InterPro" id="IPR013968">
    <property type="entry name" value="PKS_KR"/>
</dbReference>
<keyword evidence="1" id="KW-0596">Phosphopantetheine</keyword>
<dbReference type="FunFam" id="3.40.366.10:FF:000002">
    <property type="entry name" value="Probable polyketide synthase 2"/>
    <property type="match status" value="1"/>
</dbReference>
<evidence type="ECO:0000256" key="3">
    <source>
        <dbReference type="ARBA" id="ARBA00022679"/>
    </source>
</evidence>
<dbReference type="Pfam" id="PF16197">
    <property type="entry name" value="KAsynt_C_assoc"/>
    <property type="match status" value="1"/>
</dbReference>
<evidence type="ECO:0000256" key="4">
    <source>
        <dbReference type="ARBA" id="ARBA00022857"/>
    </source>
</evidence>
<evidence type="ECO:0000313" key="11">
    <source>
        <dbReference type="EMBL" id="AHZ46196.1"/>
    </source>
</evidence>
<dbReference type="Gene3D" id="1.10.1200.10">
    <property type="entry name" value="ACP-like"/>
    <property type="match status" value="1"/>
</dbReference>
<evidence type="ECO:0000256" key="6">
    <source>
        <dbReference type="ARBA" id="ARBA00023315"/>
    </source>
</evidence>
<dbReference type="SMART" id="SM01294">
    <property type="entry name" value="PKS_PP_betabranch"/>
    <property type="match status" value="1"/>
</dbReference>
<dbReference type="CDD" id="cd02440">
    <property type="entry name" value="AdoMet_MTases"/>
    <property type="match status" value="1"/>
</dbReference>
<dbReference type="Gene3D" id="3.40.50.150">
    <property type="entry name" value="Vaccinia Virus protein VP39"/>
    <property type="match status" value="1"/>
</dbReference>
<dbReference type="CDD" id="cd08955">
    <property type="entry name" value="KR_2_FAS_SDR_x"/>
    <property type="match status" value="1"/>
</dbReference>
<evidence type="ECO:0000259" key="9">
    <source>
        <dbReference type="PROSITE" id="PS52004"/>
    </source>
</evidence>
<dbReference type="GO" id="GO:0004315">
    <property type="term" value="F:3-oxoacyl-[acyl-carrier-protein] synthase activity"/>
    <property type="evidence" value="ECO:0007669"/>
    <property type="project" value="InterPro"/>
</dbReference>
<dbReference type="Pfam" id="PF00550">
    <property type="entry name" value="PP-binding"/>
    <property type="match status" value="1"/>
</dbReference>
<feature type="active site" description="Proton donor; for dehydratase activity" evidence="7">
    <location>
        <position position="1095"/>
    </location>
</feature>
<dbReference type="InterPro" id="IPR020807">
    <property type="entry name" value="PKS_DH"/>
</dbReference>
<dbReference type="PANTHER" id="PTHR43775">
    <property type="entry name" value="FATTY ACID SYNTHASE"/>
    <property type="match status" value="1"/>
</dbReference>
<dbReference type="SUPFAM" id="SSF50129">
    <property type="entry name" value="GroES-like"/>
    <property type="match status" value="1"/>
</dbReference>
<dbReference type="PROSITE" id="PS00012">
    <property type="entry name" value="PHOSPHOPANTETHEINE"/>
    <property type="match status" value="1"/>
</dbReference>
<dbReference type="EMBL" id="KJ508014">
    <property type="protein sequence ID" value="AHZ46196.1"/>
    <property type="molecule type" value="Genomic_DNA"/>
</dbReference>
<dbReference type="InterPro" id="IPR042104">
    <property type="entry name" value="PKS_dehydratase_sf"/>
</dbReference>
<keyword evidence="4" id="KW-0521">NADP</keyword>
<dbReference type="FunFam" id="3.40.47.10:FF:000019">
    <property type="entry name" value="Polyketide synthase type I"/>
    <property type="match status" value="1"/>
</dbReference>
<dbReference type="SUPFAM" id="SSF52151">
    <property type="entry name" value="FabD/lysophospholipase-like"/>
    <property type="match status" value="1"/>
</dbReference>
<dbReference type="PROSITE" id="PS00606">
    <property type="entry name" value="KS3_1"/>
    <property type="match status" value="1"/>
</dbReference>
<dbReference type="SMART" id="SM00826">
    <property type="entry name" value="PKS_DH"/>
    <property type="match status" value="1"/>
</dbReference>
<dbReference type="CDD" id="cd00833">
    <property type="entry name" value="PKS"/>
    <property type="match status" value="1"/>
</dbReference>
<dbReference type="InterPro" id="IPR049551">
    <property type="entry name" value="PKS_DH_C"/>
</dbReference>
<dbReference type="GO" id="GO:0031177">
    <property type="term" value="F:phosphopantetheine binding"/>
    <property type="evidence" value="ECO:0007669"/>
    <property type="project" value="InterPro"/>
</dbReference>
<dbReference type="PROSITE" id="PS50075">
    <property type="entry name" value="CARRIER"/>
    <property type="match status" value="1"/>
</dbReference>
<dbReference type="InterPro" id="IPR014043">
    <property type="entry name" value="Acyl_transferase_dom"/>
</dbReference>
<dbReference type="Gene3D" id="3.30.70.3290">
    <property type="match status" value="1"/>
</dbReference>
<dbReference type="SUPFAM" id="SSF55048">
    <property type="entry name" value="Probable ACP-binding domain of malonyl-CoA ACP transacylase"/>
    <property type="match status" value="1"/>
</dbReference>
<dbReference type="GO" id="GO:0004312">
    <property type="term" value="F:fatty acid synthase activity"/>
    <property type="evidence" value="ECO:0007669"/>
    <property type="project" value="TreeGrafter"/>
</dbReference>
<keyword evidence="5" id="KW-0511">Multifunctional enzyme</keyword>
<dbReference type="InterPro" id="IPR001227">
    <property type="entry name" value="Ac_transferase_dom_sf"/>
</dbReference>
<dbReference type="InterPro" id="IPR036291">
    <property type="entry name" value="NAD(P)-bd_dom_sf"/>
</dbReference>
<dbReference type="InterPro" id="IPR032821">
    <property type="entry name" value="PKS_assoc"/>
</dbReference>
<keyword evidence="2" id="KW-0597">Phosphoprotein</keyword>
<dbReference type="SMART" id="SM00823">
    <property type="entry name" value="PKS_PP"/>
    <property type="match status" value="1"/>
</dbReference>
<dbReference type="InterPro" id="IPR013149">
    <property type="entry name" value="ADH-like_C"/>
</dbReference>
<dbReference type="InterPro" id="IPR050091">
    <property type="entry name" value="PKS_NRPS_Biosynth_Enz"/>
</dbReference>
<dbReference type="SMART" id="SM00829">
    <property type="entry name" value="PKS_ER"/>
    <property type="match status" value="1"/>
</dbReference>
<dbReference type="InterPro" id="IPR009081">
    <property type="entry name" value="PP-bd_ACP"/>
</dbReference>
<evidence type="ECO:0000259" key="8">
    <source>
        <dbReference type="PROSITE" id="PS50075"/>
    </source>
</evidence>
<evidence type="ECO:0000256" key="7">
    <source>
        <dbReference type="PROSITE-ProRule" id="PRU01363"/>
    </source>
</evidence>
<dbReference type="InterPro" id="IPR011032">
    <property type="entry name" value="GroES-like_sf"/>
</dbReference>